<evidence type="ECO:0000313" key="3">
    <source>
        <dbReference type="Proteomes" id="UP000579136"/>
    </source>
</evidence>
<evidence type="ECO:0008006" key="4">
    <source>
        <dbReference type="Google" id="ProtNLM"/>
    </source>
</evidence>
<evidence type="ECO:0000313" key="2">
    <source>
        <dbReference type="EMBL" id="MBB5175674.1"/>
    </source>
</evidence>
<feature type="transmembrane region" description="Helical" evidence="1">
    <location>
        <begin position="6"/>
        <end position="33"/>
    </location>
</feature>
<dbReference type="AlphaFoldDB" id="A0A9Q2HEW7"/>
<dbReference type="PANTHER" id="PTHR39165:SF1">
    <property type="entry name" value="DUF456 DOMAIN-CONTAINING PROTEIN"/>
    <property type="match status" value="1"/>
</dbReference>
<accession>A0A9Q2HEW7</accession>
<keyword evidence="3" id="KW-1185">Reference proteome</keyword>
<feature type="transmembrane region" description="Helical" evidence="1">
    <location>
        <begin position="84"/>
        <end position="111"/>
    </location>
</feature>
<feature type="transmembrane region" description="Helical" evidence="1">
    <location>
        <begin position="45"/>
        <end position="64"/>
    </location>
</feature>
<dbReference type="Pfam" id="PF04306">
    <property type="entry name" value="DUF456"/>
    <property type="match status" value="1"/>
</dbReference>
<gene>
    <name evidence="2" type="ORF">HNQ45_000549</name>
</gene>
<proteinExistence type="predicted"/>
<feature type="transmembrane region" description="Helical" evidence="1">
    <location>
        <begin position="132"/>
        <end position="155"/>
    </location>
</feature>
<comment type="caution">
    <text evidence="2">The sequence shown here is derived from an EMBL/GenBank/DDBJ whole genome shotgun (WGS) entry which is preliminary data.</text>
</comment>
<dbReference type="Proteomes" id="UP000579136">
    <property type="component" value="Unassembled WGS sequence"/>
</dbReference>
<evidence type="ECO:0000256" key="1">
    <source>
        <dbReference type="SAM" id="Phobius"/>
    </source>
</evidence>
<dbReference type="PANTHER" id="PTHR39165">
    <property type="entry name" value="IG HYPOTHETICAL 17883"/>
    <property type="match status" value="1"/>
</dbReference>
<sequence length="160" mass="18001">METILWILIILSFLMGYVGLVYPVIPSILMYWIGALIYTFFVGDNLGIMFWLILGVFTILVFISDMAITKYYVGKLGGTTQGEWAAIIGVILGMFIYPPLGVIFVPLFLVFITEMFMYKDASKALKAALGSLAAFVTTTLFKIVVYTLIILWFVLDVFVF</sequence>
<dbReference type="EMBL" id="JACHHF010000003">
    <property type="protein sequence ID" value="MBB5175674.1"/>
    <property type="molecule type" value="Genomic_DNA"/>
</dbReference>
<keyword evidence="1" id="KW-1133">Transmembrane helix</keyword>
<reference evidence="2 3" key="1">
    <citation type="submission" date="2020-08" db="EMBL/GenBank/DDBJ databases">
        <title>Genomic Encyclopedia of Type Strains, Phase IV (KMG-IV): sequencing the most valuable type-strain genomes for metagenomic binning, comparative biology and taxonomic classification.</title>
        <authorList>
            <person name="Goeker M."/>
        </authorList>
    </citation>
    <scope>NUCLEOTIDE SEQUENCE [LARGE SCALE GENOMIC DNA]</scope>
    <source>
        <strain evidence="2 3">DSM 19163</strain>
    </source>
</reference>
<name>A0A9Q2HEW7_9STAP</name>
<dbReference type="InterPro" id="IPR007403">
    <property type="entry name" value="DUF456"/>
</dbReference>
<protein>
    <recommendedName>
        <fullName evidence="4">DUF456 domain-containing protein</fullName>
    </recommendedName>
</protein>
<dbReference type="RefSeq" id="WP_183673190.1">
    <property type="nucleotide sequence ID" value="NZ_CBCRYX010000002.1"/>
</dbReference>
<keyword evidence="1" id="KW-0812">Transmembrane</keyword>
<keyword evidence="1" id="KW-0472">Membrane</keyword>
<organism evidence="2 3">
    <name type="scientific">Nosocomiicoccus ampullae</name>
    <dbReference type="NCBI Taxonomy" id="489910"/>
    <lineage>
        <taxon>Bacteria</taxon>
        <taxon>Bacillati</taxon>
        <taxon>Bacillota</taxon>
        <taxon>Bacilli</taxon>
        <taxon>Bacillales</taxon>
        <taxon>Staphylococcaceae</taxon>
        <taxon>Nosocomiicoccus</taxon>
    </lineage>
</organism>